<reference evidence="1" key="2">
    <citation type="submission" date="2011-11" db="EMBL/GenBank/DDBJ databases">
        <authorList>
            <person name="Barker E."/>
        </authorList>
    </citation>
    <scope>NUCLEOTIDE SEQUENCE</scope>
    <source>
        <strain evidence="1">Birmingham 1</strain>
    </source>
</reference>
<dbReference type="HOGENOM" id="CLU_107062_0_0_14"/>
<name>G8C3W5_9MOLU</name>
<reference evidence="1" key="1">
    <citation type="submission" date="2011-11" db="EMBL/GenBank/DDBJ databases">
        <title>Complete genome sequence of Candidatus Mycoplasma haemominutum.</title>
        <authorList>
            <person name="Barker E.N."/>
            <person name="Darby A.C."/>
            <person name="Helps C.R."/>
            <person name="Peters I.R."/>
            <person name="Hughes M.A."/>
            <person name="Radford A.D."/>
            <person name="Novacco M."/>
            <person name="Boretti F."/>
            <person name="Hofmann-Lehmann R."/>
            <person name="Tasker S."/>
        </authorList>
    </citation>
    <scope>NUCLEOTIDE SEQUENCE</scope>
    <source>
        <strain evidence="1">Birmingham 1</strain>
    </source>
</reference>
<protein>
    <submittedName>
        <fullName evidence="1">Uncharacterized protein</fullName>
    </submittedName>
</protein>
<dbReference type="KEGG" id="mhb:MHM_04950"/>
<accession>G8C3W5</accession>
<dbReference type="EMBL" id="HE613254">
    <property type="protein sequence ID" value="CCE67013.1"/>
    <property type="molecule type" value="Genomic_DNA"/>
</dbReference>
<dbReference type="PATRIC" id="fig|1116213.3.peg.536"/>
<evidence type="ECO:0000313" key="1">
    <source>
        <dbReference type="EMBL" id="CCE67013.1"/>
    </source>
</evidence>
<gene>
    <name evidence="1" type="ORF">MHM_04950</name>
</gene>
<proteinExistence type="predicted"/>
<dbReference type="AlphaFoldDB" id="G8C3W5"/>
<sequence>MFVSGKTVISCLGVAGGICAVSVPIAINGRGAYVMTKQTSLQKCDNMAAGNWEKINFDNNVHNKICWSLGNGAVVSIQEEDKYTALFKKQWNWLMGVESNLNEVVSSDWGKICDDNSVEPWLLFDTEGSVNYLGLCSNSKLEDTKFIKRVGNVPDVGDARSWMLQICDKNCWKAEEKLENKVILKEERENRNNWKAVSFYHQKIKS</sequence>
<organism evidence="1">
    <name type="scientific">Candidatus Mycoplasma haematominutum 'Birmingham 1'</name>
    <dbReference type="NCBI Taxonomy" id="1116213"/>
    <lineage>
        <taxon>Bacteria</taxon>
        <taxon>Bacillati</taxon>
        <taxon>Mycoplasmatota</taxon>
        <taxon>Mollicutes</taxon>
        <taxon>Mycoplasmataceae</taxon>
        <taxon>Mycoplasma</taxon>
    </lineage>
</organism>
<dbReference type="RefSeq" id="WP_015511878.1">
    <property type="nucleotide sequence ID" value="NC_021007.1"/>
</dbReference>